<accession>A0A644Z9R5</accession>
<gene>
    <name evidence="1" type="ORF">SDC9_82045</name>
</gene>
<proteinExistence type="predicted"/>
<dbReference type="EMBL" id="VSSQ01007291">
    <property type="protein sequence ID" value="MPM35453.1"/>
    <property type="molecule type" value="Genomic_DNA"/>
</dbReference>
<protein>
    <submittedName>
        <fullName evidence="1">Uncharacterized protein</fullName>
    </submittedName>
</protein>
<evidence type="ECO:0000313" key="1">
    <source>
        <dbReference type="EMBL" id="MPM35453.1"/>
    </source>
</evidence>
<organism evidence="1">
    <name type="scientific">bioreactor metagenome</name>
    <dbReference type="NCBI Taxonomy" id="1076179"/>
    <lineage>
        <taxon>unclassified sequences</taxon>
        <taxon>metagenomes</taxon>
        <taxon>ecological metagenomes</taxon>
    </lineage>
</organism>
<reference evidence="1" key="1">
    <citation type="submission" date="2019-08" db="EMBL/GenBank/DDBJ databases">
        <authorList>
            <person name="Kucharzyk K."/>
            <person name="Murdoch R.W."/>
            <person name="Higgins S."/>
            <person name="Loffler F."/>
        </authorList>
    </citation>
    <scope>NUCLEOTIDE SEQUENCE</scope>
</reference>
<comment type="caution">
    <text evidence="1">The sequence shown here is derived from an EMBL/GenBank/DDBJ whole genome shotgun (WGS) entry which is preliminary data.</text>
</comment>
<sequence length="71" mass="7550">MKIINKSVPVTLNKRCITAALFAVLLAPMLASRAVTHVPMFCPKIMGYADSNEITPVAATAINIPVVALLD</sequence>
<name>A0A644Z9R5_9ZZZZ</name>
<dbReference type="AlphaFoldDB" id="A0A644Z9R5"/>